<dbReference type="EMBL" id="MN739041">
    <property type="protein sequence ID" value="QHS85148.1"/>
    <property type="molecule type" value="Genomic_DNA"/>
</dbReference>
<dbReference type="AlphaFoldDB" id="A0A6C0B0V3"/>
<name>A0A6C0B0V3_9ZZZZ</name>
<sequence length="121" mass="14935">MFKQILITMFLFIVILVVFYFLIKYFLISTHKLYLDTSKIKYLLHDSDKEYLKKYSNEISISQIKEYSVFFTTKDWNTSNNNYLKFKERYYIIEPGYYYYILPDTEMFLNNKINVFLLKKK</sequence>
<evidence type="ECO:0000256" key="1">
    <source>
        <dbReference type="SAM" id="Phobius"/>
    </source>
</evidence>
<accession>A0A6C0B0V3</accession>
<organism evidence="2">
    <name type="scientific">viral metagenome</name>
    <dbReference type="NCBI Taxonomy" id="1070528"/>
    <lineage>
        <taxon>unclassified sequences</taxon>
        <taxon>metagenomes</taxon>
        <taxon>organismal metagenomes</taxon>
    </lineage>
</organism>
<keyword evidence="1" id="KW-0812">Transmembrane</keyword>
<feature type="transmembrane region" description="Helical" evidence="1">
    <location>
        <begin position="6"/>
        <end position="27"/>
    </location>
</feature>
<proteinExistence type="predicted"/>
<keyword evidence="1" id="KW-1133">Transmembrane helix</keyword>
<keyword evidence="1" id="KW-0472">Membrane</keyword>
<reference evidence="2" key="1">
    <citation type="journal article" date="2020" name="Nature">
        <title>Giant virus diversity and host interactions through global metagenomics.</title>
        <authorList>
            <person name="Schulz F."/>
            <person name="Roux S."/>
            <person name="Paez-Espino D."/>
            <person name="Jungbluth S."/>
            <person name="Walsh D.A."/>
            <person name="Denef V.J."/>
            <person name="McMahon K.D."/>
            <person name="Konstantinidis K.T."/>
            <person name="Eloe-Fadrosh E.A."/>
            <person name="Kyrpides N.C."/>
            <person name="Woyke T."/>
        </authorList>
    </citation>
    <scope>NUCLEOTIDE SEQUENCE</scope>
    <source>
        <strain evidence="2">GVMAG-M-3300009182-67</strain>
    </source>
</reference>
<evidence type="ECO:0000313" key="2">
    <source>
        <dbReference type="EMBL" id="QHS85148.1"/>
    </source>
</evidence>
<protein>
    <submittedName>
        <fullName evidence="2">Uncharacterized protein</fullName>
    </submittedName>
</protein>